<dbReference type="Pfam" id="PF12833">
    <property type="entry name" value="HTH_18"/>
    <property type="match status" value="1"/>
</dbReference>
<evidence type="ECO:0000313" key="6">
    <source>
        <dbReference type="Proteomes" id="UP000260812"/>
    </source>
</evidence>
<dbReference type="GO" id="GO:0003700">
    <property type="term" value="F:DNA-binding transcription factor activity"/>
    <property type="evidence" value="ECO:0007669"/>
    <property type="project" value="InterPro"/>
</dbReference>
<evidence type="ECO:0000256" key="2">
    <source>
        <dbReference type="ARBA" id="ARBA00023125"/>
    </source>
</evidence>
<dbReference type="Gene3D" id="3.20.80.10">
    <property type="entry name" value="Regulatory factor, effector binding domain"/>
    <property type="match status" value="1"/>
</dbReference>
<reference evidence="5" key="1">
    <citation type="submission" date="2018-08" db="EMBL/GenBank/DDBJ databases">
        <title>A genome reference for cultivated species of the human gut microbiota.</title>
        <authorList>
            <person name="Zou Y."/>
            <person name="Xue W."/>
            <person name="Luo G."/>
        </authorList>
    </citation>
    <scope>NUCLEOTIDE SEQUENCE [LARGE SCALE GENOMIC DNA]</scope>
    <source>
        <strain evidence="5">TF05-5AC</strain>
    </source>
</reference>
<dbReference type="InterPro" id="IPR018060">
    <property type="entry name" value="HTH_AraC"/>
</dbReference>
<dbReference type="PROSITE" id="PS00041">
    <property type="entry name" value="HTH_ARAC_FAMILY_1"/>
    <property type="match status" value="1"/>
</dbReference>
<dbReference type="SUPFAM" id="SSF46689">
    <property type="entry name" value="Homeodomain-like"/>
    <property type="match status" value="2"/>
</dbReference>
<dbReference type="RefSeq" id="WP_117544362.1">
    <property type="nucleotide sequence ID" value="NZ_JBKUNB010000014.1"/>
</dbReference>
<dbReference type="GO" id="GO:0043565">
    <property type="term" value="F:sequence-specific DNA binding"/>
    <property type="evidence" value="ECO:0007669"/>
    <property type="project" value="InterPro"/>
</dbReference>
<dbReference type="PRINTS" id="PR00032">
    <property type="entry name" value="HTHARAC"/>
</dbReference>
<keyword evidence="6" id="KW-1185">Reference proteome</keyword>
<dbReference type="GeneID" id="97987099"/>
<evidence type="ECO:0000256" key="3">
    <source>
        <dbReference type="ARBA" id="ARBA00023163"/>
    </source>
</evidence>
<dbReference type="AlphaFoldDB" id="A0A3E3I6Z2"/>
<proteinExistence type="predicted"/>
<dbReference type="PROSITE" id="PS01124">
    <property type="entry name" value="HTH_ARAC_FAMILY_2"/>
    <property type="match status" value="1"/>
</dbReference>
<gene>
    <name evidence="5" type="ORF">DXC51_09450</name>
</gene>
<accession>A0A3E3I6Z2</accession>
<dbReference type="InterPro" id="IPR018062">
    <property type="entry name" value="HTH_AraC-typ_CS"/>
</dbReference>
<dbReference type="SMART" id="SM00871">
    <property type="entry name" value="AraC_E_bind"/>
    <property type="match status" value="1"/>
</dbReference>
<evidence type="ECO:0000256" key="1">
    <source>
        <dbReference type="ARBA" id="ARBA00023015"/>
    </source>
</evidence>
<dbReference type="InterPro" id="IPR011256">
    <property type="entry name" value="Reg_factor_effector_dom_sf"/>
</dbReference>
<dbReference type="InterPro" id="IPR029442">
    <property type="entry name" value="GyrI-like"/>
</dbReference>
<dbReference type="InterPro" id="IPR020449">
    <property type="entry name" value="Tscrpt_reg_AraC-type_HTH"/>
</dbReference>
<dbReference type="SMART" id="SM00342">
    <property type="entry name" value="HTH_ARAC"/>
    <property type="match status" value="1"/>
</dbReference>
<dbReference type="PANTHER" id="PTHR47504">
    <property type="entry name" value="RIGHT ORIGIN-BINDING PROTEIN"/>
    <property type="match status" value="1"/>
</dbReference>
<keyword evidence="3" id="KW-0804">Transcription</keyword>
<sequence>MDWTTRLNKVMDYVEASVHGEISEEEISKIAACPYSMFQSSFSQIVGIPFSEYVRRRRLTMAAYELLNTDRKLLDIAMDYGYQSDDAFRVAFKNLYGITPAEVRKSNPSLVFYCRLTFEINIRGIEKMNYSVVEREAFQVIGIRRITPYGGGTWAIVKSDGSNDRIRSLTGSFFDLGLCFGFDDEGNNDYMCAVECEDYDGDEYSVYQYPATTWLKFEASGKISDNTLGNVWRQINTEFLPSSRFHKGPLPTIEKYVSWNDAEDTCLVEIWIPQ</sequence>
<organism evidence="5 6">
    <name type="scientific">Eisenbergiella massiliensis</name>
    <dbReference type="NCBI Taxonomy" id="1720294"/>
    <lineage>
        <taxon>Bacteria</taxon>
        <taxon>Bacillati</taxon>
        <taxon>Bacillota</taxon>
        <taxon>Clostridia</taxon>
        <taxon>Lachnospirales</taxon>
        <taxon>Lachnospiraceae</taxon>
        <taxon>Eisenbergiella</taxon>
    </lineage>
</organism>
<dbReference type="InterPro" id="IPR010499">
    <property type="entry name" value="AraC_E-bd"/>
</dbReference>
<dbReference type="SUPFAM" id="SSF55136">
    <property type="entry name" value="Probable bacterial effector-binding domain"/>
    <property type="match status" value="1"/>
</dbReference>
<dbReference type="Gene3D" id="1.10.10.60">
    <property type="entry name" value="Homeodomain-like"/>
    <property type="match status" value="2"/>
</dbReference>
<feature type="domain" description="HTH araC/xylS-type" evidence="4">
    <location>
        <begin position="8"/>
        <end position="106"/>
    </location>
</feature>
<evidence type="ECO:0000313" key="5">
    <source>
        <dbReference type="EMBL" id="RGE61764.1"/>
    </source>
</evidence>
<keyword evidence="2" id="KW-0238">DNA-binding</keyword>
<dbReference type="Proteomes" id="UP000260812">
    <property type="component" value="Unassembled WGS sequence"/>
</dbReference>
<protein>
    <submittedName>
        <fullName evidence="5">AraC family transcriptional regulator</fullName>
    </submittedName>
</protein>
<name>A0A3E3I6Z2_9FIRM</name>
<dbReference type="InterPro" id="IPR009057">
    <property type="entry name" value="Homeodomain-like_sf"/>
</dbReference>
<comment type="caution">
    <text evidence="5">The sequence shown here is derived from an EMBL/GenBank/DDBJ whole genome shotgun (WGS) entry which is preliminary data.</text>
</comment>
<dbReference type="Pfam" id="PF06445">
    <property type="entry name" value="GyrI-like"/>
    <property type="match status" value="1"/>
</dbReference>
<evidence type="ECO:0000259" key="4">
    <source>
        <dbReference type="PROSITE" id="PS01124"/>
    </source>
</evidence>
<keyword evidence="1" id="KW-0805">Transcription regulation</keyword>
<dbReference type="EMBL" id="QVLV01000005">
    <property type="protein sequence ID" value="RGE61764.1"/>
    <property type="molecule type" value="Genomic_DNA"/>
</dbReference>
<dbReference type="PANTHER" id="PTHR47504:SF5">
    <property type="entry name" value="RIGHT ORIGIN-BINDING PROTEIN"/>
    <property type="match status" value="1"/>
</dbReference>
<dbReference type="InterPro" id="IPR050959">
    <property type="entry name" value="MarA-like"/>
</dbReference>